<dbReference type="OrthoDB" id="6117400at2"/>
<organism evidence="11 12">
    <name type="scientific">Thiothrix nivea (strain ATCC 35100 / DSM 5205 / JP2)</name>
    <dbReference type="NCBI Taxonomy" id="870187"/>
    <lineage>
        <taxon>Bacteria</taxon>
        <taxon>Pseudomonadati</taxon>
        <taxon>Pseudomonadota</taxon>
        <taxon>Gammaproteobacteria</taxon>
        <taxon>Thiotrichales</taxon>
        <taxon>Thiotrichaceae</taxon>
        <taxon>Thiothrix</taxon>
    </lineage>
</organism>
<keyword evidence="4" id="KW-0677">Repeat</keyword>
<feature type="transmembrane region" description="Helical" evidence="9">
    <location>
        <begin position="166"/>
        <end position="184"/>
    </location>
</feature>
<gene>
    <name evidence="11" type="ORF">Thini_1246</name>
</gene>
<protein>
    <submittedName>
        <fullName evidence="11">Ferredoxin-type protein, NapH/MauN family</fullName>
    </submittedName>
</protein>
<feature type="transmembrane region" description="Helical" evidence="9">
    <location>
        <begin position="105"/>
        <end position="126"/>
    </location>
</feature>
<dbReference type="SUPFAM" id="SSF54862">
    <property type="entry name" value="4Fe-4S ferredoxins"/>
    <property type="match status" value="1"/>
</dbReference>
<keyword evidence="5" id="KW-0249">Electron transport</keyword>
<keyword evidence="6" id="KW-0408">Iron</keyword>
<evidence type="ECO:0000256" key="2">
    <source>
        <dbReference type="ARBA" id="ARBA00022485"/>
    </source>
</evidence>
<evidence type="ECO:0000256" key="5">
    <source>
        <dbReference type="ARBA" id="ARBA00022982"/>
    </source>
</evidence>
<evidence type="ECO:0000256" key="3">
    <source>
        <dbReference type="ARBA" id="ARBA00022723"/>
    </source>
</evidence>
<dbReference type="Proteomes" id="UP000005317">
    <property type="component" value="Unassembled WGS sequence"/>
</dbReference>
<dbReference type="Pfam" id="PF12838">
    <property type="entry name" value="Fer4_7"/>
    <property type="match status" value="1"/>
</dbReference>
<dbReference type="RefSeq" id="WP_002707812.1">
    <property type="nucleotide sequence ID" value="NZ_JH651384.1"/>
</dbReference>
<feature type="transmembrane region" description="Helical" evidence="9">
    <location>
        <begin position="196"/>
        <end position="218"/>
    </location>
</feature>
<keyword evidence="9" id="KW-1133">Transmembrane helix</keyword>
<dbReference type="NCBIfam" id="TIGR02163">
    <property type="entry name" value="napH"/>
    <property type="match status" value="1"/>
</dbReference>
<feature type="transmembrane region" description="Helical" evidence="9">
    <location>
        <begin position="49"/>
        <end position="69"/>
    </location>
</feature>
<evidence type="ECO:0000313" key="12">
    <source>
        <dbReference type="Proteomes" id="UP000005317"/>
    </source>
</evidence>
<dbReference type="GO" id="GO:0046872">
    <property type="term" value="F:metal ion binding"/>
    <property type="evidence" value="ECO:0007669"/>
    <property type="project" value="UniProtKB-KW"/>
</dbReference>
<keyword evidence="2" id="KW-0004">4Fe-4S</keyword>
<accession>A0A656HD01</accession>
<dbReference type="InterPro" id="IPR017900">
    <property type="entry name" value="4Fe4S_Fe_S_CS"/>
</dbReference>
<proteinExistence type="predicted"/>
<dbReference type="PANTHER" id="PTHR30176">
    <property type="entry name" value="FERREDOXIN-TYPE PROTEIN NAPH"/>
    <property type="match status" value="1"/>
</dbReference>
<dbReference type="EMBL" id="JH651384">
    <property type="protein sequence ID" value="EIJ33864.1"/>
    <property type="molecule type" value="Genomic_DNA"/>
</dbReference>
<evidence type="ECO:0000256" key="6">
    <source>
        <dbReference type="ARBA" id="ARBA00023004"/>
    </source>
</evidence>
<evidence type="ECO:0000256" key="7">
    <source>
        <dbReference type="ARBA" id="ARBA00023014"/>
    </source>
</evidence>
<dbReference type="Pfam" id="PF12801">
    <property type="entry name" value="Fer4_5"/>
    <property type="match status" value="2"/>
</dbReference>
<keyword evidence="9" id="KW-0812">Transmembrane</keyword>
<evidence type="ECO:0000256" key="1">
    <source>
        <dbReference type="ARBA" id="ARBA00022448"/>
    </source>
</evidence>
<dbReference type="GO" id="GO:0051539">
    <property type="term" value="F:4 iron, 4 sulfur cluster binding"/>
    <property type="evidence" value="ECO:0007669"/>
    <property type="project" value="UniProtKB-KW"/>
</dbReference>
<dbReference type="NCBIfam" id="NF007013">
    <property type="entry name" value="PRK09477.1"/>
    <property type="match status" value="1"/>
</dbReference>
<evidence type="ECO:0000259" key="10">
    <source>
        <dbReference type="PROSITE" id="PS51379"/>
    </source>
</evidence>
<evidence type="ECO:0000256" key="4">
    <source>
        <dbReference type="ARBA" id="ARBA00022737"/>
    </source>
</evidence>
<name>A0A656HD01_THINJ</name>
<keyword evidence="7" id="KW-0411">Iron-sulfur</keyword>
<reference evidence="12" key="1">
    <citation type="journal article" date="2011" name="Stand. Genomic Sci.">
        <title>Genome sequence of the filamentous, gliding Thiothrix nivea neotype strain (JP2(T)).</title>
        <authorList>
            <person name="Lapidus A."/>
            <person name="Nolan M."/>
            <person name="Lucas S."/>
            <person name="Glavina Del Rio T."/>
            <person name="Tice H."/>
            <person name="Cheng J.F."/>
            <person name="Tapia R."/>
            <person name="Han C."/>
            <person name="Goodwin L."/>
            <person name="Pitluck S."/>
            <person name="Liolios K."/>
            <person name="Pagani I."/>
            <person name="Ivanova N."/>
            <person name="Huntemann M."/>
            <person name="Mavromatis K."/>
            <person name="Mikhailova N."/>
            <person name="Pati A."/>
            <person name="Chen A."/>
            <person name="Palaniappan K."/>
            <person name="Land M."/>
            <person name="Brambilla E.M."/>
            <person name="Rohde M."/>
            <person name="Abt B."/>
            <person name="Verbarg S."/>
            <person name="Goker M."/>
            <person name="Bristow J."/>
            <person name="Eisen J.A."/>
            <person name="Markowitz V."/>
            <person name="Hugenholtz P."/>
            <person name="Kyrpides N.C."/>
            <person name="Klenk H.P."/>
            <person name="Woyke T."/>
        </authorList>
    </citation>
    <scope>NUCLEOTIDE SEQUENCE [LARGE SCALE GENOMIC DNA]</scope>
    <source>
        <strain evidence="12">ATCC 35100 / DSM 5205 / JP2</strain>
    </source>
</reference>
<dbReference type="PANTHER" id="PTHR30176:SF3">
    <property type="entry name" value="FERREDOXIN-TYPE PROTEIN NAPH"/>
    <property type="match status" value="1"/>
</dbReference>
<dbReference type="PROSITE" id="PS51379">
    <property type="entry name" value="4FE4S_FER_2"/>
    <property type="match status" value="2"/>
</dbReference>
<feature type="domain" description="4Fe-4S ferredoxin-type" evidence="10">
    <location>
        <begin position="244"/>
        <end position="274"/>
    </location>
</feature>
<feature type="region of interest" description="Disordered" evidence="8">
    <location>
        <begin position="1"/>
        <end position="21"/>
    </location>
</feature>
<dbReference type="GO" id="GO:0005886">
    <property type="term" value="C:plasma membrane"/>
    <property type="evidence" value="ECO:0007669"/>
    <property type="project" value="TreeGrafter"/>
</dbReference>
<keyword evidence="12" id="KW-1185">Reference proteome</keyword>
<dbReference type="InterPro" id="IPR017896">
    <property type="entry name" value="4Fe4S_Fe-S-bd"/>
</dbReference>
<evidence type="ECO:0000313" key="11">
    <source>
        <dbReference type="EMBL" id="EIJ33864.1"/>
    </source>
</evidence>
<dbReference type="PROSITE" id="PS00198">
    <property type="entry name" value="4FE4S_FER_1"/>
    <property type="match status" value="1"/>
</dbReference>
<evidence type="ECO:0000256" key="8">
    <source>
        <dbReference type="SAM" id="MobiDB-lite"/>
    </source>
</evidence>
<keyword evidence="9" id="KW-0472">Membrane</keyword>
<keyword evidence="1" id="KW-0813">Transport</keyword>
<dbReference type="AlphaFoldDB" id="A0A656HD01"/>
<evidence type="ECO:0000256" key="9">
    <source>
        <dbReference type="SAM" id="Phobius"/>
    </source>
</evidence>
<dbReference type="InterPro" id="IPR051684">
    <property type="entry name" value="Electron_Trans/Redox"/>
</dbReference>
<feature type="domain" description="4Fe-4S ferredoxin-type" evidence="10">
    <location>
        <begin position="280"/>
        <end position="309"/>
    </location>
</feature>
<sequence length="327" mass="35533" precursor="true">MAGGRTPHPNPAPSRHGGDPLRGEGLKEKIVGAEAVRLKGWVGAHKYLILRRISQIGILALFMLSPWIAKQTEVWLVKGNLASSLTLDVLPLTDPYVLLQSLLAGLWPVTTGFIGAAIVLAFYLLVGGRVYCSWVCPINMVTDAAAWLRDKLAIKGGAHISRDTRYWILGFTLLLALITGTLAWELVNPVSMVFRGLVFGMGLGWGVIIAIFLLDLLVSRHAWCGSLCPVGAFYGLLGQASVLRVSAFQRAQCDDCMDCFKVCPEPQVIKLPLKGEAKGFGPVITSGHCTNCGRCIDVCAKDVFRFDVRVHNTTHNVLAKEVKEVVS</sequence>
<dbReference type="Gene3D" id="3.30.70.20">
    <property type="match status" value="1"/>
</dbReference>
<dbReference type="InterPro" id="IPR011886">
    <property type="entry name" value="NapH_MauN"/>
</dbReference>
<keyword evidence="3" id="KW-0479">Metal-binding</keyword>